<keyword evidence="4" id="KW-1185">Reference proteome</keyword>
<dbReference type="OrthoDB" id="4492972at2759"/>
<evidence type="ECO:0000256" key="1">
    <source>
        <dbReference type="SAM" id="MobiDB-lite"/>
    </source>
</evidence>
<accession>A0A9W9H776</accession>
<reference evidence="3" key="1">
    <citation type="submission" date="2022-12" db="EMBL/GenBank/DDBJ databases">
        <authorList>
            <person name="Petersen C."/>
        </authorList>
    </citation>
    <scope>NUCLEOTIDE SEQUENCE</scope>
    <source>
        <strain evidence="3">IBT 21472</strain>
    </source>
</reference>
<reference evidence="3" key="2">
    <citation type="journal article" date="2023" name="IMA Fungus">
        <title>Comparative genomic study of the Penicillium genus elucidates a diverse pangenome and 15 lateral gene transfer events.</title>
        <authorList>
            <person name="Petersen C."/>
            <person name="Sorensen T."/>
            <person name="Nielsen M.R."/>
            <person name="Sondergaard T.E."/>
            <person name="Sorensen J.L."/>
            <person name="Fitzpatrick D.A."/>
            <person name="Frisvad J.C."/>
            <person name="Nielsen K.L."/>
        </authorList>
    </citation>
    <scope>NUCLEOTIDE SEQUENCE</scope>
    <source>
        <strain evidence="3">IBT 21472</strain>
    </source>
</reference>
<evidence type="ECO:0000313" key="4">
    <source>
        <dbReference type="Proteomes" id="UP001147746"/>
    </source>
</evidence>
<evidence type="ECO:0000313" key="3">
    <source>
        <dbReference type="EMBL" id="KAJ5315166.1"/>
    </source>
</evidence>
<feature type="compositionally biased region" description="Polar residues" evidence="1">
    <location>
        <begin position="295"/>
        <end position="304"/>
    </location>
</feature>
<feature type="region of interest" description="Disordered" evidence="1">
    <location>
        <begin position="233"/>
        <end position="327"/>
    </location>
</feature>
<feature type="region of interest" description="Disordered" evidence="1">
    <location>
        <begin position="387"/>
        <end position="406"/>
    </location>
</feature>
<proteinExistence type="predicted"/>
<sequence length="406" mass="43684">MCALVKTVLALPVLGLVSIPLLLSAWVTISFALLTLCVRLGIVYIELVLAFLVNFFTLPISSSSFLTFAPSEPPTPIASRRNSGYGPIQSHRSNDSLLTLGLTHDENSKPRQKSYARSMVEAHLPATPFIDESRDFEGVGGWRSYHDSKRRGSHTNEKPLSSTSSSAPSIAGEVDIDDEIDDELAWLSLNHRLELPSQIIALGSAAGSTVHSPILSPRSVNNFHAFMPASSRVHHAQPEQRHHHRSHTTSSLTTSHRRTGGGLSLGLLSRRDQSRESGHSISPSASRAAPFMTPQPYSQAQSRPLTRPGNGVHVNGHSPRDGSTDGTFGNGGGYFAISRPGSWYMPSLSGMVSPSTSGYTTSGTGLSSEESLHLTRLVAHYPASVRHRRRSISGPHARAAGLGERG</sequence>
<feature type="transmembrane region" description="Helical" evidence="2">
    <location>
        <begin position="13"/>
        <end position="34"/>
    </location>
</feature>
<feature type="compositionally biased region" description="Basic and acidic residues" evidence="1">
    <location>
        <begin position="269"/>
        <end position="278"/>
    </location>
</feature>
<keyword evidence="2" id="KW-0812">Transmembrane</keyword>
<keyword evidence="2" id="KW-0472">Membrane</keyword>
<dbReference type="EMBL" id="JAPZBO010000005">
    <property type="protein sequence ID" value="KAJ5315166.1"/>
    <property type="molecule type" value="Genomic_DNA"/>
</dbReference>
<name>A0A9W9H776_9EURO</name>
<evidence type="ECO:0000256" key="2">
    <source>
        <dbReference type="SAM" id="Phobius"/>
    </source>
</evidence>
<organism evidence="3 4">
    <name type="scientific">Penicillium atrosanguineum</name>
    <dbReference type="NCBI Taxonomy" id="1132637"/>
    <lineage>
        <taxon>Eukaryota</taxon>
        <taxon>Fungi</taxon>
        <taxon>Dikarya</taxon>
        <taxon>Ascomycota</taxon>
        <taxon>Pezizomycotina</taxon>
        <taxon>Eurotiomycetes</taxon>
        <taxon>Eurotiomycetidae</taxon>
        <taxon>Eurotiales</taxon>
        <taxon>Aspergillaceae</taxon>
        <taxon>Penicillium</taxon>
    </lineage>
</organism>
<protein>
    <submittedName>
        <fullName evidence="3">Uncharacterized protein</fullName>
    </submittedName>
</protein>
<feature type="transmembrane region" description="Helical" evidence="2">
    <location>
        <begin position="41"/>
        <end position="60"/>
    </location>
</feature>
<keyword evidence="2" id="KW-1133">Transmembrane helix</keyword>
<gene>
    <name evidence="3" type="ORF">N7476_005473</name>
</gene>
<comment type="caution">
    <text evidence="3">The sequence shown here is derived from an EMBL/GenBank/DDBJ whole genome shotgun (WGS) entry which is preliminary data.</text>
</comment>
<dbReference type="Proteomes" id="UP001147746">
    <property type="component" value="Unassembled WGS sequence"/>
</dbReference>
<feature type="region of interest" description="Disordered" evidence="1">
    <location>
        <begin position="144"/>
        <end position="170"/>
    </location>
</feature>
<dbReference type="AlphaFoldDB" id="A0A9W9H776"/>